<evidence type="ECO:0000313" key="3">
    <source>
        <dbReference type="Proteomes" id="UP000321570"/>
    </source>
</evidence>
<name>A0A564YIS7_HYMDI</name>
<proteinExistence type="predicted"/>
<accession>A0A564YIS7</accession>
<reference evidence="2 3" key="1">
    <citation type="submission" date="2019-07" db="EMBL/GenBank/DDBJ databases">
        <authorList>
            <person name="Jastrzebski P J."/>
            <person name="Paukszto L."/>
            <person name="Jastrzebski P J."/>
        </authorList>
    </citation>
    <scope>NUCLEOTIDE SEQUENCE [LARGE SCALE GENOMIC DNA]</scope>
    <source>
        <strain evidence="2 3">WMS-il1</strain>
    </source>
</reference>
<evidence type="ECO:0000313" key="2">
    <source>
        <dbReference type="EMBL" id="VUZ47217.1"/>
    </source>
</evidence>
<sequence length="174" mass="20526">MFQCHKKIFQGELQKMAMKCDSMMIDKFGRLEDLERLETIHPKTEELTLRTLGLQARIQREEKELEERLCNARDEYIVQLRENTRLVTKKLMLFNEMQTLSKSLDRHLRNQKRGSDESQNARSEDTNTRLKTVYNQAEEINKLTTEYQCLTVKALRLSSSDQKSPNKQGNTDIK</sequence>
<feature type="compositionally biased region" description="Basic and acidic residues" evidence="1">
    <location>
        <begin position="106"/>
        <end position="116"/>
    </location>
</feature>
<gene>
    <name evidence="2" type="ORF">WMSIL1_LOCUS6485</name>
</gene>
<protein>
    <submittedName>
        <fullName evidence="2">Uncharacterized protein</fullName>
    </submittedName>
</protein>
<organism evidence="2 3">
    <name type="scientific">Hymenolepis diminuta</name>
    <name type="common">Rat tapeworm</name>
    <dbReference type="NCBI Taxonomy" id="6216"/>
    <lineage>
        <taxon>Eukaryota</taxon>
        <taxon>Metazoa</taxon>
        <taxon>Spiralia</taxon>
        <taxon>Lophotrochozoa</taxon>
        <taxon>Platyhelminthes</taxon>
        <taxon>Cestoda</taxon>
        <taxon>Eucestoda</taxon>
        <taxon>Cyclophyllidea</taxon>
        <taxon>Hymenolepididae</taxon>
        <taxon>Hymenolepis</taxon>
    </lineage>
</organism>
<dbReference type="Proteomes" id="UP000321570">
    <property type="component" value="Unassembled WGS sequence"/>
</dbReference>
<keyword evidence="3" id="KW-1185">Reference proteome</keyword>
<feature type="region of interest" description="Disordered" evidence="1">
    <location>
        <begin position="106"/>
        <end position="129"/>
    </location>
</feature>
<dbReference type="AlphaFoldDB" id="A0A564YIS7"/>
<dbReference type="EMBL" id="CABIJS010000222">
    <property type="protein sequence ID" value="VUZ47217.1"/>
    <property type="molecule type" value="Genomic_DNA"/>
</dbReference>
<evidence type="ECO:0000256" key="1">
    <source>
        <dbReference type="SAM" id="MobiDB-lite"/>
    </source>
</evidence>